<evidence type="ECO:0000256" key="2">
    <source>
        <dbReference type="ARBA" id="ARBA00029447"/>
    </source>
</evidence>
<evidence type="ECO:0000259" key="6">
    <source>
        <dbReference type="PROSITE" id="PS50885"/>
    </source>
</evidence>
<dbReference type="CDD" id="cd06225">
    <property type="entry name" value="HAMP"/>
    <property type="match status" value="1"/>
</dbReference>
<dbReference type="InterPro" id="IPR051310">
    <property type="entry name" value="MCP_chemotaxis"/>
</dbReference>
<reference evidence="7 8" key="1">
    <citation type="submission" date="2015-11" db="EMBL/GenBank/DDBJ databases">
        <authorList>
            <person name="Sahl J."/>
            <person name="Wagner D."/>
            <person name="Keim P."/>
        </authorList>
    </citation>
    <scope>NUCLEOTIDE SEQUENCE [LARGE SCALE GENOMIC DNA]</scope>
    <source>
        <strain evidence="7 8">BDU18</strain>
    </source>
</reference>
<protein>
    <submittedName>
        <fullName evidence="7">Chemotaxis protein</fullName>
    </submittedName>
</protein>
<dbReference type="Pfam" id="PF00015">
    <property type="entry name" value="MCPsignal"/>
    <property type="match status" value="1"/>
</dbReference>
<dbReference type="PRINTS" id="PR00260">
    <property type="entry name" value="CHEMTRNSDUCR"/>
</dbReference>
<dbReference type="CDD" id="cd19411">
    <property type="entry name" value="MCP2201-like_sensor"/>
    <property type="match status" value="1"/>
</dbReference>
<dbReference type="Proteomes" id="UP000070255">
    <property type="component" value="Unassembled WGS sequence"/>
</dbReference>
<keyword evidence="3" id="KW-0807">Transducer</keyword>
<dbReference type="PROSITE" id="PS50111">
    <property type="entry name" value="CHEMOTAXIS_TRANSDUC_2"/>
    <property type="match status" value="1"/>
</dbReference>
<keyword evidence="4" id="KW-0472">Membrane</keyword>
<evidence type="ECO:0000313" key="7">
    <source>
        <dbReference type="EMBL" id="KWZ38814.1"/>
    </source>
</evidence>
<dbReference type="PROSITE" id="PS50885">
    <property type="entry name" value="HAMP"/>
    <property type="match status" value="1"/>
</dbReference>
<evidence type="ECO:0000256" key="3">
    <source>
        <dbReference type="PROSITE-ProRule" id="PRU00284"/>
    </source>
</evidence>
<dbReference type="InterPro" id="IPR047347">
    <property type="entry name" value="YvaQ-like_sensor"/>
</dbReference>
<organism evidence="7 8">
    <name type="scientific">Burkholderia savannae</name>
    <dbReference type="NCBI Taxonomy" id="1637837"/>
    <lineage>
        <taxon>Bacteria</taxon>
        <taxon>Pseudomonadati</taxon>
        <taxon>Pseudomonadota</taxon>
        <taxon>Betaproteobacteria</taxon>
        <taxon>Burkholderiales</taxon>
        <taxon>Burkholderiaceae</taxon>
        <taxon>Burkholderia</taxon>
        <taxon>pseudomallei group</taxon>
    </lineage>
</organism>
<keyword evidence="4" id="KW-1133">Transmembrane helix</keyword>
<dbReference type="PANTHER" id="PTHR43531:SF14">
    <property type="entry name" value="METHYL-ACCEPTING CHEMOTAXIS PROTEIN I-RELATED"/>
    <property type="match status" value="1"/>
</dbReference>
<keyword evidence="1" id="KW-0488">Methylation</keyword>
<evidence type="ECO:0000313" key="8">
    <source>
        <dbReference type="Proteomes" id="UP000070255"/>
    </source>
</evidence>
<dbReference type="EMBL" id="LNJQ01000004">
    <property type="protein sequence ID" value="KWZ38814.1"/>
    <property type="molecule type" value="Genomic_DNA"/>
</dbReference>
<dbReference type="InterPro" id="IPR004090">
    <property type="entry name" value="Chemotax_Me-accpt_rcpt"/>
</dbReference>
<proteinExistence type="inferred from homology"/>
<evidence type="ECO:0000259" key="5">
    <source>
        <dbReference type="PROSITE" id="PS50111"/>
    </source>
</evidence>
<feature type="transmembrane region" description="Helical" evidence="4">
    <location>
        <begin position="189"/>
        <end position="211"/>
    </location>
</feature>
<evidence type="ECO:0000256" key="1">
    <source>
        <dbReference type="ARBA" id="ARBA00022481"/>
    </source>
</evidence>
<dbReference type="SUPFAM" id="SSF58104">
    <property type="entry name" value="Methyl-accepting chemotaxis protein (MCP) signaling domain"/>
    <property type="match status" value="1"/>
</dbReference>
<dbReference type="Pfam" id="PF12729">
    <property type="entry name" value="4HB_MCP_1"/>
    <property type="match status" value="1"/>
</dbReference>
<dbReference type="SMART" id="SM00283">
    <property type="entry name" value="MA"/>
    <property type="match status" value="1"/>
</dbReference>
<dbReference type="SMART" id="SM00304">
    <property type="entry name" value="HAMP"/>
    <property type="match status" value="1"/>
</dbReference>
<dbReference type="InterPro" id="IPR004089">
    <property type="entry name" value="MCPsignal_dom"/>
</dbReference>
<keyword evidence="4" id="KW-0812">Transmembrane</keyword>
<feature type="domain" description="HAMP" evidence="6">
    <location>
        <begin position="213"/>
        <end position="265"/>
    </location>
</feature>
<dbReference type="CDD" id="cd11386">
    <property type="entry name" value="MCP_signal"/>
    <property type="match status" value="1"/>
</dbReference>
<keyword evidence="8" id="KW-1185">Reference proteome</keyword>
<dbReference type="InterPro" id="IPR003660">
    <property type="entry name" value="HAMP_dom"/>
</dbReference>
<sequence length="584" mass="61357">MKLFYDMKIGARLIVLILAALVALCAITGFGIYESRRVYTAASYSTVNTVPSFVVLDDAQRAFDSMLLLVNQHVLSTNADQAKDFEQKIAQERRNVDDQFTKYEPLLSNDKDKEMLATDRALMSQLDAVRDNVLALSRDGKKQEAGDLMGTRMIEIAKQMDSALAAHRAFNADLGQAGSNEAKDIIDRAVTLEVSAAAVVLAVVLWLGVLISRSITKPMGDAVKFARTVADGDLTTRIDTTSKDETGQLLKALADMNGSLKGIVERVRMGSDAVATASGQIAAGNLDLSSRTEEQAASLQETASSMEELTSTVRQNADNAQQASGLASNASDVALRGSSVVGQVVDTMTDISERSSKIAEIIGIIEGIAFQTNILALNAAVEAARAGEQGRGFAVVAGEVRSLAQRSSSAAKEIKDLISASVQKIRDGSALAGEAGKTMAEVTQAVARVTDIMGEIAAASAEQSRGIEQVNLAITQMDQVTQQNAALVEEAAAASHSLEEQGRELKQTVAFFRLDGASADSASHRRSASASATSTSTVTAPRAAHAVRVVDAVKPAPSAAPAAPVVPAARAAAAADATADWETF</sequence>
<dbReference type="Gene3D" id="1.10.287.950">
    <property type="entry name" value="Methyl-accepting chemotaxis protein"/>
    <property type="match status" value="1"/>
</dbReference>
<dbReference type="InterPro" id="IPR024478">
    <property type="entry name" value="HlyB_4HB_MCP"/>
</dbReference>
<evidence type="ECO:0000256" key="4">
    <source>
        <dbReference type="SAM" id="Phobius"/>
    </source>
</evidence>
<feature type="domain" description="Methyl-accepting transducer" evidence="5">
    <location>
        <begin position="270"/>
        <end position="499"/>
    </location>
</feature>
<comment type="similarity">
    <text evidence="2">Belongs to the methyl-accepting chemotaxis (MCP) protein family.</text>
</comment>
<name>A0ABR5T6G9_9BURK</name>
<dbReference type="PANTHER" id="PTHR43531">
    <property type="entry name" value="PROTEIN ICFG"/>
    <property type="match status" value="1"/>
</dbReference>
<comment type="caution">
    <text evidence="7">The sequence shown here is derived from an EMBL/GenBank/DDBJ whole genome shotgun (WGS) entry which is preliminary data.</text>
</comment>
<dbReference type="RefSeq" id="WP_060823005.1">
    <property type="nucleotide sequence ID" value="NZ_LNJQ01000004.1"/>
</dbReference>
<gene>
    <name evidence="7" type="ORF">WS72_28875</name>
</gene>
<dbReference type="Pfam" id="PF00672">
    <property type="entry name" value="HAMP"/>
    <property type="match status" value="1"/>
</dbReference>
<accession>A0ABR5T6G9</accession>